<evidence type="ECO:0000256" key="6">
    <source>
        <dbReference type="ARBA" id="ARBA00022692"/>
    </source>
</evidence>
<keyword evidence="8" id="KW-0333">Golgi apparatus</keyword>
<evidence type="ECO:0000256" key="7">
    <source>
        <dbReference type="ARBA" id="ARBA00022989"/>
    </source>
</evidence>
<evidence type="ECO:0000256" key="1">
    <source>
        <dbReference type="ARBA" id="ARBA00002978"/>
    </source>
</evidence>
<evidence type="ECO:0000256" key="9">
    <source>
        <dbReference type="ARBA" id="ARBA00023136"/>
    </source>
</evidence>
<evidence type="ECO:0000256" key="10">
    <source>
        <dbReference type="SAM" id="MobiDB-lite"/>
    </source>
</evidence>
<evidence type="ECO:0000256" key="3">
    <source>
        <dbReference type="ARBA" id="ARBA00008640"/>
    </source>
</evidence>
<dbReference type="OrthoDB" id="166803at2759"/>
<accession>A0A550CZ91</accession>
<comment type="function">
    <text evidence="1">Golgi membrane protein involved in vesicular trafficking and spindle migration.</text>
</comment>
<feature type="transmembrane region" description="Helical" evidence="11">
    <location>
        <begin position="213"/>
        <end position="236"/>
    </location>
</feature>
<feature type="transmembrane region" description="Helical" evidence="11">
    <location>
        <begin position="113"/>
        <end position="130"/>
    </location>
</feature>
<feature type="transmembrane region" description="Helical" evidence="11">
    <location>
        <begin position="263"/>
        <end position="283"/>
    </location>
</feature>
<keyword evidence="7 11" id="KW-1133">Transmembrane helix</keyword>
<keyword evidence="9 11" id="KW-0472">Membrane</keyword>
<evidence type="ECO:0000313" key="14">
    <source>
        <dbReference type="Proteomes" id="UP000320762"/>
    </source>
</evidence>
<dbReference type="GO" id="GO:0000139">
    <property type="term" value="C:Golgi membrane"/>
    <property type="evidence" value="ECO:0007669"/>
    <property type="project" value="UniProtKB-SubCell"/>
</dbReference>
<dbReference type="STRING" id="97359.A0A550CZ91"/>
<proteinExistence type="inferred from homology"/>
<comment type="similarity">
    <text evidence="3">Belongs to the TVP38/TMEM64 family.</text>
</comment>
<feature type="domain" description="VTT" evidence="12">
    <location>
        <begin position="133"/>
        <end position="246"/>
    </location>
</feature>
<dbReference type="InterPro" id="IPR051076">
    <property type="entry name" value="Golgi_membrane_TVP38/TMEM64"/>
</dbReference>
<feature type="transmembrane region" description="Helical" evidence="11">
    <location>
        <begin position="150"/>
        <end position="172"/>
    </location>
</feature>
<evidence type="ECO:0000256" key="2">
    <source>
        <dbReference type="ARBA" id="ARBA00004653"/>
    </source>
</evidence>
<evidence type="ECO:0000256" key="8">
    <source>
        <dbReference type="ARBA" id="ARBA00023034"/>
    </source>
</evidence>
<dbReference type="Proteomes" id="UP000320762">
    <property type="component" value="Unassembled WGS sequence"/>
</dbReference>
<comment type="subcellular location">
    <subcellularLocation>
        <location evidence="2">Golgi apparatus membrane</location>
        <topology evidence="2">Multi-pass membrane protein</topology>
    </subcellularLocation>
</comment>
<protein>
    <recommendedName>
        <fullName evidence="4">Golgi apparatus membrane protein TVP38</fullName>
    </recommendedName>
    <alternativeName>
        <fullName evidence="5">Golgi apparatus membrane protein tvp38</fullName>
    </alternativeName>
</protein>
<gene>
    <name evidence="13" type="ORF">BD626DRAFT_476297</name>
</gene>
<dbReference type="PANTHER" id="PTHR47549:SF2">
    <property type="entry name" value="GOLGI APPARATUS MEMBRANE PROTEIN TVP38"/>
    <property type="match status" value="1"/>
</dbReference>
<dbReference type="EMBL" id="VDMD01000001">
    <property type="protein sequence ID" value="TRM70098.1"/>
    <property type="molecule type" value="Genomic_DNA"/>
</dbReference>
<evidence type="ECO:0000313" key="13">
    <source>
        <dbReference type="EMBL" id="TRM70098.1"/>
    </source>
</evidence>
<reference evidence="13 14" key="1">
    <citation type="journal article" date="2019" name="New Phytol.">
        <title>Comparative genomics reveals unique wood-decay strategies and fruiting body development in the Schizophyllaceae.</title>
        <authorList>
            <person name="Almasi E."/>
            <person name="Sahu N."/>
            <person name="Krizsan K."/>
            <person name="Balint B."/>
            <person name="Kovacs G.M."/>
            <person name="Kiss B."/>
            <person name="Cseklye J."/>
            <person name="Drula E."/>
            <person name="Henrissat B."/>
            <person name="Nagy I."/>
            <person name="Chovatia M."/>
            <person name="Adam C."/>
            <person name="LaButti K."/>
            <person name="Lipzen A."/>
            <person name="Riley R."/>
            <person name="Grigoriev I.V."/>
            <person name="Nagy L.G."/>
        </authorList>
    </citation>
    <scope>NUCLEOTIDE SEQUENCE [LARGE SCALE GENOMIC DNA]</scope>
    <source>
        <strain evidence="13 14">NL-1724</strain>
    </source>
</reference>
<dbReference type="PANTHER" id="PTHR47549">
    <property type="entry name" value="GOLGI APPARATUS MEMBRANE PROTEIN TVP38-RELATED"/>
    <property type="match status" value="1"/>
</dbReference>
<name>A0A550CZ91_9AGAR</name>
<feature type="transmembrane region" description="Helical" evidence="11">
    <location>
        <begin position="73"/>
        <end position="93"/>
    </location>
</feature>
<evidence type="ECO:0000256" key="5">
    <source>
        <dbReference type="ARBA" id="ARBA00020673"/>
    </source>
</evidence>
<dbReference type="InterPro" id="IPR032816">
    <property type="entry name" value="VTT_dom"/>
</dbReference>
<evidence type="ECO:0000256" key="11">
    <source>
        <dbReference type="SAM" id="Phobius"/>
    </source>
</evidence>
<evidence type="ECO:0000256" key="4">
    <source>
        <dbReference type="ARBA" id="ARBA00013533"/>
    </source>
</evidence>
<dbReference type="AlphaFoldDB" id="A0A550CZ91"/>
<comment type="caution">
    <text evidence="13">The sequence shown here is derived from an EMBL/GenBank/DDBJ whole genome shotgun (WGS) entry which is preliminary data.</text>
</comment>
<organism evidence="13 14">
    <name type="scientific">Schizophyllum amplum</name>
    <dbReference type="NCBI Taxonomy" id="97359"/>
    <lineage>
        <taxon>Eukaryota</taxon>
        <taxon>Fungi</taxon>
        <taxon>Dikarya</taxon>
        <taxon>Basidiomycota</taxon>
        <taxon>Agaricomycotina</taxon>
        <taxon>Agaricomycetes</taxon>
        <taxon>Agaricomycetidae</taxon>
        <taxon>Agaricales</taxon>
        <taxon>Schizophyllaceae</taxon>
        <taxon>Schizophyllum</taxon>
    </lineage>
</organism>
<keyword evidence="14" id="KW-1185">Reference proteome</keyword>
<feature type="region of interest" description="Disordered" evidence="10">
    <location>
        <begin position="37"/>
        <end position="56"/>
    </location>
</feature>
<dbReference type="Pfam" id="PF09335">
    <property type="entry name" value="VTT_dom"/>
    <property type="match status" value="1"/>
</dbReference>
<evidence type="ECO:0000259" key="12">
    <source>
        <dbReference type="Pfam" id="PF09335"/>
    </source>
</evidence>
<keyword evidence="6 11" id="KW-0812">Transmembrane</keyword>
<sequence length="316" mass="34957">MYRHQPDSSTELAPLNNPALAQPRPVHQWNASIPTQDVPFRGDINRTPSPTPSEQAALEGRLPYPLPVMLKMYWKQILVAVIMIAALITIFALNEKILDALRPVKSWMDDHPWGFVIPLAIYVVVSFPPLTGQELVSMFCGMIWGLGPGFGIVAAGTLIGEILVFFAVKYFFLERIQKKEKSTITYATYARVVREGGWLMCAAFRLSILPPHFVTVLIAACDVPLGVYIIAIVLGFPRQLLPVYLGVILEDADEGTTTGGPKAVKGIFIAAIVVITIVSGRYIGGKVKKMKPEVIYARRKARQQKMVDSAQSFEYA</sequence>